<dbReference type="GO" id="GO:0016491">
    <property type="term" value="F:oxidoreductase activity"/>
    <property type="evidence" value="ECO:0007669"/>
    <property type="project" value="UniProtKB-KW"/>
</dbReference>
<name>A0A0D2FI66_9EURO</name>
<organism evidence="4 5">
    <name type="scientific">Phialophora macrospora</name>
    <dbReference type="NCBI Taxonomy" id="1851006"/>
    <lineage>
        <taxon>Eukaryota</taxon>
        <taxon>Fungi</taxon>
        <taxon>Dikarya</taxon>
        <taxon>Ascomycota</taxon>
        <taxon>Pezizomycotina</taxon>
        <taxon>Eurotiomycetes</taxon>
        <taxon>Chaetothyriomycetidae</taxon>
        <taxon>Chaetothyriales</taxon>
        <taxon>Herpotrichiellaceae</taxon>
        <taxon>Phialophora</taxon>
    </lineage>
</organism>
<dbReference type="STRING" id="5601.A0A0D2FI66"/>
<reference evidence="4 5" key="1">
    <citation type="submission" date="2015-01" db="EMBL/GenBank/DDBJ databases">
        <title>The Genome Sequence of Capronia semiimmersa CBS27337.</title>
        <authorList>
            <consortium name="The Broad Institute Genomics Platform"/>
            <person name="Cuomo C."/>
            <person name="de Hoog S."/>
            <person name="Gorbushina A."/>
            <person name="Stielow B."/>
            <person name="Teixiera M."/>
            <person name="Abouelleil A."/>
            <person name="Chapman S.B."/>
            <person name="Priest M."/>
            <person name="Young S.K."/>
            <person name="Wortman J."/>
            <person name="Nusbaum C."/>
            <person name="Birren B."/>
        </authorList>
    </citation>
    <scope>NUCLEOTIDE SEQUENCE [LARGE SCALE GENOMIC DNA]</scope>
    <source>
        <strain evidence="4 5">CBS 27337</strain>
    </source>
</reference>
<dbReference type="EMBL" id="KN846959">
    <property type="protein sequence ID" value="KIW67753.1"/>
    <property type="molecule type" value="Genomic_DNA"/>
</dbReference>
<evidence type="ECO:0000313" key="5">
    <source>
        <dbReference type="Proteomes" id="UP000054266"/>
    </source>
</evidence>
<dbReference type="AlphaFoldDB" id="A0A0D2FI66"/>
<dbReference type="SUPFAM" id="SSF51735">
    <property type="entry name" value="NAD(P)-binding Rossmann-fold domains"/>
    <property type="match status" value="1"/>
</dbReference>
<dbReference type="Proteomes" id="UP000054266">
    <property type="component" value="Unassembled WGS sequence"/>
</dbReference>
<sequence>MSAITSHHTLVLVSGANQGLGYEIVKKLAAEQAGYHILLGSRNFEKGKAAAGNITNVAHGTSVEPIELDIESDNSIAKAAKYVEEKYGRLDVLFNNAGISSVEGTTPREEFNRILATNVTGYACTTEAFIPLLRKAQMPRLLFMSSGLASITCALDPSFAFYGLGGPFRYKAYITSKCADNMLGVLYAVQLGKEGFKVNMIDPGFRATNINGYHEGGGKASEGAIQACKLIVDTDKNGLHASFTSVDYVYPW</sequence>
<dbReference type="InterPro" id="IPR002347">
    <property type="entry name" value="SDR_fam"/>
</dbReference>
<comment type="similarity">
    <text evidence="1">Belongs to the short-chain dehydrogenases/reductases (SDR) family.</text>
</comment>
<keyword evidence="2" id="KW-0521">NADP</keyword>
<evidence type="ECO:0000313" key="4">
    <source>
        <dbReference type="EMBL" id="KIW67753.1"/>
    </source>
</evidence>
<dbReference type="HOGENOM" id="CLU_010194_9_0_1"/>
<keyword evidence="5" id="KW-1185">Reference proteome</keyword>
<dbReference type="PANTHER" id="PTHR43490">
    <property type="entry name" value="(+)-NEOMENTHOL DEHYDROGENASE"/>
    <property type="match status" value="1"/>
</dbReference>
<protein>
    <submittedName>
        <fullName evidence="4">Uncharacterized protein</fullName>
    </submittedName>
</protein>
<dbReference type="InterPro" id="IPR036291">
    <property type="entry name" value="NAD(P)-bd_dom_sf"/>
</dbReference>
<gene>
    <name evidence="4" type="ORF">PV04_06983</name>
</gene>
<evidence type="ECO:0000256" key="3">
    <source>
        <dbReference type="ARBA" id="ARBA00023002"/>
    </source>
</evidence>
<proteinExistence type="inferred from homology"/>
<dbReference type="Gene3D" id="3.40.50.720">
    <property type="entry name" value="NAD(P)-binding Rossmann-like Domain"/>
    <property type="match status" value="1"/>
</dbReference>
<accession>A0A0D2FI66</accession>
<keyword evidence="3" id="KW-0560">Oxidoreductase</keyword>
<dbReference type="PRINTS" id="PR00081">
    <property type="entry name" value="GDHRDH"/>
</dbReference>
<dbReference type="PANTHER" id="PTHR43490:SF99">
    <property type="entry name" value="SHORT-CHAIN DEHYDROGENASE_REDUCTASE"/>
    <property type="match status" value="1"/>
</dbReference>
<dbReference type="Pfam" id="PF00106">
    <property type="entry name" value="adh_short"/>
    <property type="match status" value="1"/>
</dbReference>
<evidence type="ECO:0000256" key="2">
    <source>
        <dbReference type="ARBA" id="ARBA00022857"/>
    </source>
</evidence>
<evidence type="ECO:0000256" key="1">
    <source>
        <dbReference type="ARBA" id="ARBA00006484"/>
    </source>
</evidence>